<dbReference type="Proteomes" id="UP000540989">
    <property type="component" value="Unassembled WGS sequence"/>
</dbReference>
<evidence type="ECO:0000256" key="2">
    <source>
        <dbReference type="ARBA" id="ARBA00004651"/>
    </source>
</evidence>
<feature type="transmembrane region" description="Helical" evidence="19">
    <location>
        <begin position="100"/>
        <end position="121"/>
    </location>
</feature>
<evidence type="ECO:0000256" key="8">
    <source>
        <dbReference type="ARBA" id="ARBA00022475"/>
    </source>
</evidence>
<evidence type="ECO:0000256" key="11">
    <source>
        <dbReference type="ARBA" id="ARBA00022692"/>
    </source>
</evidence>
<dbReference type="InterPro" id="IPR000374">
    <property type="entry name" value="PC_trans"/>
</dbReference>
<comment type="similarity">
    <text evidence="5 18">Belongs to the CDS family.</text>
</comment>
<dbReference type="GO" id="GO:0016024">
    <property type="term" value="P:CDP-diacylglycerol biosynthetic process"/>
    <property type="evidence" value="ECO:0007669"/>
    <property type="project" value="UniProtKB-UniPathway"/>
</dbReference>
<dbReference type="AlphaFoldDB" id="A0A7W7Z9D3"/>
<comment type="pathway">
    <text evidence="3 18">Phospholipid metabolism; CDP-diacylglycerol biosynthesis; CDP-diacylglycerol from sn-glycerol 3-phosphate: step 3/3.</text>
</comment>
<keyword evidence="16" id="KW-0594">Phospholipid biosynthesis</keyword>
<evidence type="ECO:0000313" key="20">
    <source>
        <dbReference type="EMBL" id="MBB5055718.1"/>
    </source>
</evidence>
<evidence type="ECO:0000256" key="12">
    <source>
        <dbReference type="ARBA" id="ARBA00022695"/>
    </source>
</evidence>
<evidence type="ECO:0000256" key="16">
    <source>
        <dbReference type="ARBA" id="ARBA00023209"/>
    </source>
</evidence>
<feature type="transmembrane region" description="Helical" evidence="19">
    <location>
        <begin position="133"/>
        <end position="152"/>
    </location>
</feature>
<keyword evidence="15 19" id="KW-0472">Membrane</keyword>
<sequence>MKRILTAVVLIAVVFAIIFFGQLWLITLFAALVAELAAFEYLQLAKHSGAKIPIWWMAAATAMVFVAGYAWPTDAQLPLLSALALILFAVVGFRARLERVLSDAAIGLFGLIYIAYSLALIPPIWNRDDGKPLLLFLMICVWAGDIAALYIGKNFGKRKLAPRLSPGKTWEGSFASLAGSMLVAGLLFWLGSALSNRGNMVLHIQEPFWQLMLLAVIINAAAQVGDLLESAIKRGAGVKDSGTMLPGHGGILDRIDALLLATPVLWYALLIKDWLHLGRF</sequence>
<evidence type="ECO:0000256" key="3">
    <source>
        <dbReference type="ARBA" id="ARBA00005119"/>
    </source>
</evidence>
<evidence type="ECO:0000256" key="17">
    <source>
        <dbReference type="ARBA" id="ARBA00023264"/>
    </source>
</evidence>
<evidence type="ECO:0000256" key="13">
    <source>
        <dbReference type="ARBA" id="ARBA00022989"/>
    </source>
</evidence>
<organism evidence="20 21">
    <name type="scientific">Granulicella aggregans</name>
    <dbReference type="NCBI Taxonomy" id="474949"/>
    <lineage>
        <taxon>Bacteria</taxon>
        <taxon>Pseudomonadati</taxon>
        <taxon>Acidobacteriota</taxon>
        <taxon>Terriglobia</taxon>
        <taxon>Terriglobales</taxon>
        <taxon>Acidobacteriaceae</taxon>
        <taxon>Granulicella</taxon>
    </lineage>
</organism>
<keyword evidence="21" id="KW-1185">Reference proteome</keyword>
<dbReference type="GO" id="GO:0004605">
    <property type="term" value="F:phosphatidate cytidylyltransferase activity"/>
    <property type="evidence" value="ECO:0007669"/>
    <property type="project" value="UniProtKB-EC"/>
</dbReference>
<evidence type="ECO:0000256" key="19">
    <source>
        <dbReference type="SAM" id="Phobius"/>
    </source>
</evidence>
<proteinExistence type="inferred from homology"/>
<comment type="catalytic activity">
    <reaction evidence="1 18">
        <text>a 1,2-diacyl-sn-glycero-3-phosphate + CTP + H(+) = a CDP-1,2-diacyl-sn-glycerol + diphosphate</text>
        <dbReference type="Rhea" id="RHEA:16229"/>
        <dbReference type="ChEBI" id="CHEBI:15378"/>
        <dbReference type="ChEBI" id="CHEBI:33019"/>
        <dbReference type="ChEBI" id="CHEBI:37563"/>
        <dbReference type="ChEBI" id="CHEBI:58332"/>
        <dbReference type="ChEBI" id="CHEBI:58608"/>
        <dbReference type="EC" id="2.7.7.41"/>
    </reaction>
</comment>
<dbReference type="PROSITE" id="PS01315">
    <property type="entry name" value="CDS"/>
    <property type="match status" value="1"/>
</dbReference>
<dbReference type="UniPathway" id="UPA00557">
    <property type="reaction ID" value="UER00614"/>
</dbReference>
<keyword evidence="8" id="KW-1003">Cell membrane</keyword>
<dbReference type="GO" id="GO:0005886">
    <property type="term" value="C:plasma membrane"/>
    <property type="evidence" value="ECO:0007669"/>
    <property type="project" value="UniProtKB-SubCell"/>
</dbReference>
<evidence type="ECO:0000256" key="5">
    <source>
        <dbReference type="ARBA" id="ARBA00010185"/>
    </source>
</evidence>
<feature type="transmembrane region" description="Helical" evidence="19">
    <location>
        <begin position="54"/>
        <end position="71"/>
    </location>
</feature>
<dbReference type="EC" id="2.7.7.41" evidence="6 18"/>
<feature type="transmembrane region" description="Helical" evidence="19">
    <location>
        <begin position="173"/>
        <end position="195"/>
    </location>
</feature>
<evidence type="ECO:0000256" key="10">
    <source>
        <dbReference type="ARBA" id="ARBA00022679"/>
    </source>
</evidence>
<evidence type="ECO:0000256" key="9">
    <source>
        <dbReference type="ARBA" id="ARBA00022516"/>
    </source>
</evidence>
<evidence type="ECO:0000256" key="7">
    <source>
        <dbReference type="ARBA" id="ARBA00019373"/>
    </source>
</evidence>
<evidence type="ECO:0000256" key="14">
    <source>
        <dbReference type="ARBA" id="ARBA00023098"/>
    </source>
</evidence>
<comment type="pathway">
    <text evidence="4">Lipid metabolism.</text>
</comment>
<dbReference type="PANTHER" id="PTHR46382:SF1">
    <property type="entry name" value="PHOSPHATIDATE CYTIDYLYLTRANSFERASE"/>
    <property type="match status" value="1"/>
</dbReference>
<evidence type="ECO:0000256" key="15">
    <source>
        <dbReference type="ARBA" id="ARBA00023136"/>
    </source>
</evidence>
<keyword evidence="14" id="KW-0443">Lipid metabolism</keyword>
<dbReference type="PANTHER" id="PTHR46382">
    <property type="entry name" value="PHOSPHATIDATE CYTIDYLYLTRANSFERASE"/>
    <property type="match status" value="1"/>
</dbReference>
<gene>
    <name evidence="20" type="ORF">HDF16_000387</name>
</gene>
<keyword evidence="17" id="KW-1208">Phospholipid metabolism</keyword>
<evidence type="ECO:0000256" key="4">
    <source>
        <dbReference type="ARBA" id="ARBA00005189"/>
    </source>
</evidence>
<protein>
    <recommendedName>
        <fullName evidence="7 18">Phosphatidate cytidylyltransferase</fullName>
        <ecNumber evidence="6 18">2.7.7.41</ecNumber>
    </recommendedName>
</protein>
<dbReference type="RefSeq" id="WP_184213474.1">
    <property type="nucleotide sequence ID" value="NZ_JACHIP010000001.1"/>
</dbReference>
<evidence type="ECO:0000256" key="1">
    <source>
        <dbReference type="ARBA" id="ARBA00001698"/>
    </source>
</evidence>
<name>A0A7W7Z9D3_9BACT</name>
<reference evidence="20 21" key="1">
    <citation type="submission" date="2020-08" db="EMBL/GenBank/DDBJ databases">
        <title>Genomic Encyclopedia of Type Strains, Phase IV (KMG-V): Genome sequencing to study the core and pangenomes of soil and plant-associated prokaryotes.</title>
        <authorList>
            <person name="Whitman W."/>
        </authorList>
    </citation>
    <scope>NUCLEOTIDE SEQUENCE [LARGE SCALE GENOMIC DNA]</scope>
    <source>
        <strain evidence="20 21">M8UP14</strain>
    </source>
</reference>
<dbReference type="Pfam" id="PF01148">
    <property type="entry name" value="CTP_transf_1"/>
    <property type="match status" value="1"/>
</dbReference>
<evidence type="ECO:0000313" key="21">
    <source>
        <dbReference type="Proteomes" id="UP000540989"/>
    </source>
</evidence>
<comment type="subcellular location">
    <subcellularLocation>
        <location evidence="2">Cell membrane</location>
        <topology evidence="2">Multi-pass membrane protein</topology>
    </subcellularLocation>
</comment>
<feature type="transmembrane region" description="Helical" evidence="19">
    <location>
        <begin position="77"/>
        <end position="93"/>
    </location>
</feature>
<keyword evidence="10 18" id="KW-0808">Transferase</keyword>
<keyword evidence="13 19" id="KW-1133">Transmembrane helix</keyword>
<evidence type="ECO:0000256" key="6">
    <source>
        <dbReference type="ARBA" id="ARBA00012487"/>
    </source>
</evidence>
<dbReference type="EMBL" id="JACHIP010000001">
    <property type="protein sequence ID" value="MBB5055718.1"/>
    <property type="molecule type" value="Genomic_DNA"/>
</dbReference>
<keyword evidence="12 18" id="KW-0548">Nucleotidyltransferase</keyword>
<accession>A0A7W7Z9D3</accession>
<comment type="caution">
    <text evidence="20">The sequence shown here is derived from an EMBL/GenBank/DDBJ whole genome shotgun (WGS) entry which is preliminary data.</text>
</comment>
<keyword evidence="9" id="KW-0444">Lipid biosynthesis</keyword>
<keyword evidence="11 18" id="KW-0812">Transmembrane</keyword>
<evidence type="ECO:0000256" key="18">
    <source>
        <dbReference type="RuleBase" id="RU003938"/>
    </source>
</evidence>